<evidence type="ECO:0000313" key="2">
    <source>
        <dbReference type="EMBL" id="WJW70043.1"/>
    </source>
</evidence>
<keyword evidence="4" id="KW-1185">Reference proteome</keyword>
<dbReference type="Proteomes" id="UP000521676">
    <property type="component" value="Unassembled WGS sequence"/>
</dbReference>
<organism evidence="1 3">
    <name type="scientific">Candidatus Chlorohelix allophototropha</name>
    <dbReference type="NCBI Taxonomy" id="3003348"/>
    <lineage>
        <taxon>Bacteria</taxon>
        <taxon>Bacillati</taxon>
        <taxon>Chloroflexota</taxon>
        <taxon>Chloroflexia</taxon>
        <taxon>Candidatus Chloroheliales</taxon>
        <taxon>Candidatus Chloroheliaceae</taxon>
        <taxon>Candidatus Chlorohelix</taxon>
    </lineage>
</organism>
<sequence length="144" mass="16142">MLVDYGQQLYNHLLPGVLDEAFRKVYNSGQPLCLHLDLRTAYAKSCLLQVSVAPYLPSALRSPFVSQFHFALSYSRVIVLPAANEPFIQLGGQVAFVRSVGKVRLSKWQGGAVFFIFSDLSGQFYHLSPFFRQVRWSPGELLSG</sequence>
<accession>A0A8T7M4J1</accession>
<keyword evidence="2" id="KW-0614">Plasmid</keyword>
<reference evidence="2" key="2">
    <citation type="journal article" date="2024" name="Nature">
        <title>Anoxygenic phototroph of the Chloroflexota uses a type I reaction centre.</title>
        <authorList>
            <person name="Tsuji J.M."/>
            <person name="Shaw N.A."/>
            <person name="Nagashima S."/>
            <person name="Venkiteswaran J.J."/>
            <person name="Schiff S.L."/>
            <person name="Watanabe T."/>
            <person name="Fukui M."/>
            <person name="Hanada S."/>
            <person name="Tank M."/>
            <person name="Neufeld J.D."/>
        </authorList>
    </citation>
    <scope>NUCLEOTIDE SEQUENCE</scope>
    <source>
        <strain evidence="2">L227-S17</strain>
        <plasmid evidence="2 4">unnamed1</plasmid>
    </source>
</reference>
<reference evidence="1 3" key="1">
    <citation type="submission" date="2020-06" db="EMBL/GenBank/DDBJ databases">
        <title>Anoxygenic phototrophic Chloroflexota member uses a Type I reaction center.</title>
        <authorList>
            <person name="Tsuji J.M."/>
            <person name="Shaw N.A."/>
            <person name="Nagashima S."/>
            <person name="Venkiteswaran J."/>
            <person name="Schiff S.L."/>
            <person name="Hanada S."/>
            <person name="Tank M."/>
            <person name="Neufeld J.D."/>
        </authorList>
    </citation>
    <scope>NUCLEOTIDE SEQUENCE [LARGE SCALE GENOMIC DNA]</scope>
    <source>
        <strain evidence="1">L227-S17</strain>
    </source>
</reference>
<proteinExistence type="predicted"/>
<protein>
    <submittedName>
        <fullName evidence="1">Uncharacterized protein</fullName>
    </submittedName>
</protein>
<name>A0A8T7M4J1_9CHLR</name>
<evidence type="ECO:0000313" key="3">
    <source>
        <dbReference type="Proteomes" id="UP000521676"/>
    </source>
</evidence>
<dbReference type="RefSeq" id="WP_341471928.1">
    <property type="nucleotide sequence ID" value="NZ_CP128401.1"/>
</dbReference>
<dbReference type="EMBL" id="JACATZ010000001">
    <property type="protein sequence ID" value="NWJ46962.1"/>
    <property type="molecule type" value="Genomic_DNA"/>
</dbReference>
<geneLocation type="plasmid" evidence="2 4">
    <name>unnamed1</name>
</geneLocation>
<dbReference type="AlphaFoldDB" id="A0A8T7M4J1"/>
<dbReference type="Proteomes" id="UP001431572">
    <property type="component" value="Plasmid unnamed1"/>
</dbReference>
<evidence type="ECO:0000313" key="1">
    <source>
        <dbReference type="EMBL" id="NWJ46962.1"/>
    </source>
</evidence>
<dbReference type="EMBL" id="CP128401">
    <property type="protein sequence ID" value="WJW70043.1"/>
    <property type="molecule type" value="Genomic_DNA"/>
</dbReference>
<evidence type="ECO:0000313" key="4">
    <source>
        <dbReference type="Proteomes" id="UP001431572"/>
    </source>
</evidence>
<gene>
    <name evidence="1" type="ORF">HXX08_13960</name>
    <name evidence="2" type="ORF">OZ401_004845</name>
</gene>